<dbReference type="GO" id="GO:0016810">
    <property type="term" value="F:hydrolase activity, acting on carbon-nitrogen (but not peptide) bonds"/>
    <property type="evidence" value="ECO:0007669"/>
    <property type="project" value="InterPro"/>
</dbReference>
<dbReference type="EMBL" id="KN847001">
    <property type="protein sequence ID" value="KIW87894.1"/>
    <property type="molecule type" value="Genomic_DNA"/>
</dbReference>
<organism evidence="3 4">
    <name type="scientific">Cladophialophora bantiana (strain ATCC 10958 / CBS 173.52 / CDC B-1940 / NIH 8579)</name>
    <name type="common">Xylohypha bantiana</name>
    <dbReference type="NCBI Taxonomy" id="1442370"/>
    <lineage>
        <taxon>Eukaryota</taxon>
        <taxon>Fungi</taxon>
        <taxon>Dikarya</taxon>
        <taxon>Ascomycota</taxon>
        <taxon>Pezizomycotina</taxon>
        <taxon>Eurotiomycetes</taxon>
        <taxon>Chaetothyriomycetidae</taxon>
        <taxon>Chaetothyriales</taxon>
        <taxon>Herpotrichiellaceae</taxon>
        <taxon>Cladophialophora</taxon>
    </lineage>
</organism>
<dbReference type="PANTHER" id="PTHR43135">
    <property type="entry name" value="ALPHA-D-RIBOSE 1-METHYLPHOSPHONATE 5-TRIPHOSPHATE DIPHOSPHATASE"/>
    <property type="match status" value="1"/>
</dbReference>
<dbReference type="HOGENOM" id="CLU_681522_0_0_1"/>
<dbReference type="GeneID" id="27704406"/>
<gene>
    <name evidence="3" type="ORF">Z519_11478</name>
</gene>
<dbReference type="Gene3D" id="3.90.850.10">
    <property type="entry name" value="Fumarylacetoacetase-like, C-terminal domain"/>
    <property type="match status" value="1"/>
</dbReference>
<dbReference type="OrthoDB" id="194468at2759"/>
<feature type="domain" description="Fumarylacetoacetase-like C-terminal" evidence="2">
    <location>
        <begin position="320"/>
        <end position="404"/>
    </location>
</feature>
<dbReference type="InterPro" id="IPR032466">
    <property type="entry name" value="Metal_Hydrolase"/>
</dbReference>
<dbReference type="PANTHER" id="PTHR43135:SF3">
    <property type="entry name" value="ALPHA-D-RIBOSE 1-METHYLPHOSPHONATE 5-TRIPHOSPHATE DIPHOSPHATASE"/>
    <property type="match status" value="1"/>
</dbReference>
<dbReference type="Proteomes" id="UP000053789">
    <property type="component" value="Unassembled WGS sequence"/>
</dbReference>
<sequence>MAPGILANGWHDDVAITSKPIQTRYPYENLHFNPKLQPKRYETAARDSVIQSVEHGVDVIYYASYTDDVGMNMLSKAKHKHVVAPAINWLYTTVHEAEPFGYTFEKAEQIGYNKELEIAIKALKEMNKRGITVPPGGDDGFAWCPHGTYARDMEHFVKLLDFMPMESIIAGVSKLFMQENELGKILPGYYADCILVDGDPLQDIAVLQDHSKLDVIMINGRIHKSSPSDVVTARPPPPAQPLQVKNLHNFVTFKDERDRARVGHLDLEPLVVHALAMPSGSPLSSLQEVIDLGHDAVVQTRDSFPLSSVKLLAPIAARDIMSVGNNYADHVKEYSESGYDAQKIQQKASFPTIFTKRSTSVIAADEELSSHRVFTHCLDYEGEVGVIIGKPGFGIREKDAIGHV</sequence>
<reference evidence="3" key="1">
    <citation type="submission" date="2015-01" db="EMBL/GenBank/DDBJ databases">
        <title>The Genome Sequence of Cladophialophora bantiana CBS 173.52.</title>
        <authorList>
            <consortium name="The Broad Institute Genomics Platform"/>
            <person name="Cuomo C."/>
            <person name="de Hoog S."/>
            <person name="Gorbushina A."/>
            <person name="Stielow B."/>
            <person name="Teixiera M."/>
            <person name="Abouelleil A."/>
            <person name="Chapman S.B."/>
            <person name="Priest M."/>
            <person name="Young S.K."/>
            <person name="Wortman J."/>
            <person name="Nusbaum C."/>
            <person name="Birren B."/>
        </authorList>
    </citation>
    <scope>NUCLEOTIDE SEQUENCE [LARGE SCALE GENOMIC DNA]</scope>
    <source>
        <strain evidence="3">CBS 173.52</strain>
    </source>
</reference>
<accession>A0A0D2HTV3</accession>
<evidence type="ECO:0000259" key="2">
    <source>
        <dbReference type="Pfam" id="PF01557"/>
    </source>
</evidence>
<dbReference type="Pfam" id="PF01557">
    <property type="entry name" value="FAA_hydrolase"/>
    <property type="match status" value="1"/>
</dbReference>
<dbReference type="Gene3D" id="2.30.40.10">
    <property type="entry name" value="Urease, subunit C, domain 1"/>
    <property type="match status" value="1"/>
</dbReference>
<dbReference type="InterPro" id="IPR051781">
    <property type="entry name" value="Metallo-dep_Hydrolase"/>
</dbReference>
<dbReference type="AlphaFoldDB" id="A0A0D2HTV3"/>
<protein>
    <recommendedName>
        <fullName evidence="2">Fumarylacetoacetase-like C-terminal domain-containing protein</fullName>
    </recommendedName>
</protein>
<comment type="similarity">
    <text evidence="1">Belongs to the FAH family.</text>
</comment>
<dbReference type="InterPro" id="IPR036663">
    <property type="entry name" value="Fumarylacetoacetase_C_sf"/>
</dbReference>
<evidence type="ECO:0000313" key="3">
    <source>
        <dbReference type="EMBL" id="KIW87894.1"/>
    </source>
</evidence>
<dbReference type="SUPFAM" id="SSF51338">
    <property type="entry name" value="Composite domain of metallo-dependent hydrolases"/>
    <property type="match status" value="1"/>
</dbReference>
<name>A0A0D2HTV3_CLAB1</name>
<dbReference type="Gene3D" id="3.20.20.140">
    <property type="entry name" value="Metal-dependent hydrolases"/>
    <property type="match status" value="1"/>
</dbReference>
<dbReference type="VEuPathDB" id="FungiDB:Z519_11478"/>
<keyword evidence="4" id="KW-1185">Reference proteome</keyword>
<evidence type="ECO:0000256" key="1">
    <source>
        <dbReference type="ARBA" id="ARBA00010211"/>
    </source>
</evidence>
<dbReference type="InterPro" id="IPR011234">
    <property type="entry name" value="Fumarylacetoacetase-like_C"/>
</dbReference>
<dbReference type="RefSeq" id="XP_016614563.1">
    <property type="nucleotide sequence ID" value="XM_016769190.1"/>
</dbReference>
<dbReference type="InterPro" id="IPR011059">
    <property type="entry name" value="Metal-dep_hydrolase_composite"/>
</dbReference>
<evidence type="ECO:0000313" key="4">
    <source>
        <dbReference type="Proteomes" id="UP000053789"/>
    </source>
</evidence>
<dbReference type="SUPFAM" id="SSF51556">
    <property type="entry name" value="Metallo-dependent hydrolases"/>
    <property type="match status" value="1"/>
</dbReference>
<dbReference type="SUPFAM" id="SSF56529">
    <property type="entry name" value="FAH"/>
    <property type="match status" value="1"/>
</dbReference>
<proteinExistence type="inferred from homology"/>